<name>A0ABV9B990_9ACTN</name>
<dbReference type="Pfam" id="PF05108">
    <property type="entry name" value="T7SS_ESX1_EccB"/>
    <property type="match status" value="1"/>
</dbReference>
<dbReference type="PANTHER" id="PTHR40765">
    <property type="entry name" value="ESX-2 SECRETION SYSTEM ATPASE ECCB2"/>
    <property type="match status" value="1"/>
</dbReference>
<evidence type="ECO:0000256" key="1">
    <source>
        <dbReference type="SAM" id="MobiDB-lite"/>
    </source>
</evidence>
<sequence length="509" mass="51130">MQSKRDQVQAHTFIMSRLASGMLLGDPDAAESPLGRTTRGTMVGVVVTAVIAAGSLLYGVISPGGNDSWRTTNGLIVNEDTGARYLFADGRLRPVRNYASALLIGGADLKTTNVRTASLRGTPLGTPVGIPQAPDQVPDSGDLDGGPWHVCSTLGAAEDKATGGATATALTTLVVGAPVTGHGLSDQDGLLVRGPDKAAYLVWRGSRLKLDAKSAAVVSLGYGSVTPRPVSAAFLDALVPGPDLAPAAVPGRGDKGPSLGGKESKVGQVFQVHVPGSAPKYYLLRAEGLVPLTDTGAALLLGDPATRAKAYGGTSPTVGELGADALKEHQAPGTEGRSPGAAGLPPSPPHATTVPDDQTACASVQPDHGGTKVATVVIPASALTPTAPTVTDDVTTACLPVDATVIRPGHGALVRALTASGAKLGDTTYFVADSGIKYRVPDAAALKALGYTDSDVKALPSPLLSMLPSGPVLSPEAAAGRGRAVVTLPDCQTASAGTGATTKTTKSAP</sequence>
<feature type="region of interest" description="Disordered" evidence="1">
    <location>
        <begin position="329"/>
        <end position="357"/>
    </location>
</feature>
<dbReference type="RefSeq" id="WP_381169161.1">
    <property type="nucleotide sequence ID" value="NZ_JBHSFK010000075.1"/>
</dbReference>
<keyword evidence="2" id="KW-0812">Transmembrane</keyword>
<feature type="transmembrane region" description="Helical" evidence="2">
    <location>
        <begin position="42"/>
        <end position="61"/>
    </location>
</feature>
<gene>
    <name evidence="3" type="primary">eccB</name>
    <name evidence="3" type="ORF">ACFPIH_54510</name>
</gene>
<dbReference type="Gene3D" id="3.30.2390.20">
    <property type="entry name" value="Type VII secretion system EccB, repeat 1 domain"/>
    <property type="match status" value="1"/>
</dbReference>
<evidence type="ECO:0000313" key="4">
    <source>
        <dbReference type="Proteomes" id="UP001595839"/>
    </source>
</evidence>
<organism evidence="3 4">
    <name type="scientific">Streptomyces vulcanius</name>
    <dbReference type="NCBI Taxonomy" id="1441876"/>
    <lineage>
        <taxon>Bacteria</taxon>
        <taxon>Bacillati</taxon>
        <taxon>Actinomycetota</taxon>
        <taxon>Actinomycetes</taxon>
        <taxon>Kitasatosporales</taxon>
        <taxon>Streptomycetaceae</taxon>
        <taxon>Streptomyces</taxon>
    </lineage>
</organism>
<dbReference type="Proteomes" id="UP001595839">
    <property type="component" value="Unassembled WGS sequence"/>
</dbReference>
<dbReference type="NCBIfam" id="TIGR03919">
    <property type="entry name" value="T7SS_EccB"/>
    <property type="match status" value="1"/>
</dbReference>
<dbReference type="InterPro" id="IPR044857">
    <property type="entry name" value="T7SS_EccB_R1"/>
</dbReference>
<dbReference type="EMBL" id="JBHSFK010000075">
    <property type="protein sequence ID" value="MFC4508305.1"/>
    <property type="molecule type" value="Genomic_DNA"/>
</dbReference>
<keyword evidence="2" id="KW-0472">Membrane</keyword>
<dbReference type="InterPro" id="IPR007795">
    <property type="entry name" value="T7SS_EccB"/>
</dbReference>
<evidence type="ECO:0000256" key="2">
    <source>
        <dbReference type="SAM" id="Phobius"/>
    </source>
</evidence>
<accession>A0ABV9B990</accession>
<keyword evidence="4" id="KW-1185">Reference proteome</keyword>
<dbReference type="PANTHER" id="PTHR40765:SF2">
    <property type="entry name" value="ESX-2 SECRETION SYSTEM ATPASE ECCB2"/>
    <property type="match status" value="1"/>
</dbReference>
<protein>
    <submittedName>
        <fullName evidence="3">Type VII secretion protein EccB</fullName>
    </submittedName>
</protein>
<proteinExistence type="predicted"/>
<comment type="caution">
    <text evidence="3">The sequence shown here is derived from an EMBL/GenBank/DDBJ whole genome shotgun (WGS) entry which is preliminary data.</text>
</comment>
<keyword evidence="2" id="KW-1133">Transmembrane helix</keyword>
<evidence type="ECO:0000313" key="3">
    <source>
        <dbReference type="EMBL" id="MFC4508305.1"/>
    </source>
</evidence>
<reference evidence="4" key="1">
    <citation type="journal article" date="2019" name="Int. J. Syst. Evol. Microbiol.">
        <title>The Global Catalogue of Microorganisms (GCM) 10K type strain sequencing project: providing services to taxonomists for standard genome sequencing and annotation.</title>
        <authorList>
            <consortium name="The Broad Institute Genomics Platform"/>
            <consortium name="The Broad Institute Genome Sequencing Center for Infectious Disease"/>
            <person name="Wu L."/>
            <person name="Ma J."/>
        </authorList>
    </citation>
    <scope>NUCLEOTIDE SEQUENCE [LARGE SCALE GENOMIC DNA]</scope>
    <source>
        <strain evidence="4">CGMCC 4.7177</strain>
    </source>
</reference>